<evidence type="ECO:0000256" key="2">
    <source>
        <dbReference type="ARBA" id="ARBA00022630"/>
    </source>
</evidence>
<dbReference type="SUPFAM" id="SSF55469">
    <property type="entry name" value="FMN-dependent nitroreductase-like"/>
    <property type="match status" value="1"/>
</dbReference>
<keyword evidence="3 5" id="KW-0288">FMN</keyword>
<reference evidence="7 8" key="1">
    <citation type="submission" date="2021-09" db="EMBL/GenBank/DDBJ databases">
        <title>Genome sequencing and assembly of Chryseobacterium sp. RG1.</title>
        <authorList>
            <person name="Chhetri G."/>
        </authorList>
    </citation>
    <scope>NUCLEOTIDE SEQUENCE [LARGE SCALE GENOMIC DNA]</scope>
    <source>
        <strain evidence="7 8">RG1</strain>
    </source>
</reference>
<dbReference type="RefSeq" id="WP_225689175.1">
    <property type="nucleotide sequence ID" value="NZ_JAERSE020000003.1"/>
</dbReference>
<evidence type="ECO:0000259" key="6">
    <source>
        <dbReference type="Pfam" id="PF00881"/>
    </source>
</evidence>
<feature type="domain" description="Nitroreductase" evidence="6">
    <location>
        <begin position="32"/>
        <end position="190"/>
    </location>
</feature>
<dbReference type="Gene3D" id="3.40.109.10">
    <property type="entry name" value="NADH Oxidase"/>
    <property type="match status" value="1"/>
</dbReference>
<comment type="caution">
    <text evidence="7">The sequence shown here is derived from an EMBL/GenBank/DDBJ whole genome shotgun (WGS) entry which is preliminary data.</text>
</comment>
<evidence type="ECO:0000256" key="1">
    <source>
        <dbReference type="ARBA" id="ARBA00008366"/>
    </source>
</evidence>
<dbReference type="InterPro" id="IPR016446">
    <property type="entry name" value="Flavin_OxRdtase_Frp"/>
</dbReference>
<accession>A0ABS8A2E5</accession>
<dbReference type="Pfam" id="PF00881">
    <property type="entry name" value="Nitroreductase"/>
    <property type="match status" value="1"/>
</dbReference>
<dbReference type="InterPro" id="IPR029479">
    <property type="entry name" value="Nitroreductase"/>
</dbReference>
<dbReference type="EMBL" id="JAERSE020000003">
    <property type="protein sequence ID" value="MCA6068007.1"/>
    <property type="molecule type" value="Genomic_DNA"/>
</dbReference>
<dbReference type="PANTHER" id="PTHR43425:SF2">
    <property type="entry name" value="OXYGEN-INSENSITIVE NADPH NITROREDUCTASE"/>
    <property type="match status" value="1"/>
</dbReference>
<dbReference type="PANTHER" id="PTHR43425">
    <property type="entry name" value="OXYGEN-INSENSITIVE NADPH NITROREDUCTASE"/>
    <property type="match status" value="1"/>
</dbReference>
<evidence type="ECO:0000313" key="7">
    <source>
        <dbReference type="EMBL" id="MCA6068007.1"/>
    </source>
</evidence>
<organism evidence="7 8">
    <name type="scientific">Chryseobacterium tagetis</name>
    <dbReference type="NCBI Taxonomy" id="2801334"/>
    <lineage>
        <taxon>Bacteria</taxon>
        <taxon>Pseudomonadati</taxon>
        <taxon>Bacteroidota</taxon>
        <taxon>Flavobacteriia</taxon>
        <taxon>Flavobacteriales</taxon>
        <taxon>Weeksellaceae</taxon>
        <taxon>Chryseobacterium group</taxon>
        <taxon>Chryseobacterium</taxon>
    </lineage>
</organism>
<evidence type="ECO:0000256" key="3">
    <source>
        <dbReference type="ARBA" id="ARBA00022643"/>
    </source>
</evidence>
<keyword evidence="2 5" id="KW-0285">Flavoprotein</keyword>
<sequence>MNNRQELLMQRYGEKSIPNNIRWNEQIELLLKHQSVRNFLPDEIPEGTIETMVAAAQSASNSSNLNQWSVIVITDKELKSKLAEASRKNSKTGMGNPYIEQAPVMLLWVADMYRNSLISEDKDPVVLDYTDAVIMSTIDVALAAQNAAIAAESMDLGVVYLGVMRNSSQEVADLIGLPQRSYVAFGMLVGKPDLSKQGRIRPRLSQKAIVHYNKYDTNTWKKQVDVYEKEFLIFRESNNMRKTTWADSVRFSVGDMAFMDGREDLRKTLEKRNLKLL</sequence>
<keyword evidence="8" id="KW-1185">Reference proteome</keyword>
<protein>
    <submittedName>
        <fullName evidence="7">Nitroreductase family protein</fullName>
    </submittedName>
</protein>
<evidence type="ECO:0000256" key="5">
    <source>
        <dbReference type="PIRNR" id="PIRNR005426"/>
    </source>
</evidence>
<evidence type="ECO:0000256" key="4">
    <source>
        <dbReference type="ARBA" id="ARBA00023002"/>
    </source>
</evidence>
<name>A0ABS8A2E5_9FLAO</name>
<evidence type="ECO:0000313" key="8">
    <source>
        <dbReference type="Proteomes" id="UP000618240"/>
    </source>
</evidence>
<comment type="similarity">
    <text evidence="1 5">Belongs to the flavin oxidoreductase frp family.</text>
</comment>
<dbReference type="Proteomes" id="UP000618240">
    <property type="component" value="Unassembled WGS sequence"/>
</dbReference>
<dbReference type="InterPro" id="IPR000415">
    <property type="entry name" value="Nitroreductase-like"/>
</dbReference>
<keyword evidence="4 5" id="KW-0560">Oxidoreductase</keyword>
<dbReference type="PIRSF" id="PIRSF005426">
    <property type="entry name" value="Frp"/>
    <property type="match status" value="1"/>
</dbReference>
<keyword evidence="5" id="KW-0521">NADP</keyword>
<gene>
    <name evidence="7" type="ORF">JI747_012500</name>
</gene>
<proteinExistence type="inferred from homology"/>